<evidence type="ECO:0000313" key="2">
    <source>
        <dbReference type="Proteomes" id="UP001156613"/>
    </source>
</evidence>
<dbReference type="Proteomes" id="UP001156613">
    <property type="component" value="Unassembled WGS sequence"/>
</dbReference>
<comment type="caution">
    <text evidence="1">The sequence shown here is derived from an EMBL/GenBank/DDBJ whole genome shotgun (WGS) entry which is preliminary data.</text>
</comment>
<reference evidence="2" key="1">
    <citation type="journal article" date="2019" name="Int. J. Syst. Evol. Microbiol.">
        <title>The Global Catalogue of Microorganisms (GCM) 10K type strain sequencing project: providing services to taxonomists for standard genome sequencing and annotation.</title>
        <authorList>
            <consortium name="The Broad Institute Genomics Platform"/>
            <consortium name="The Broad Institute Genome Sequencing Center for Infectious Disease"/>
            <person name="Wu L."/>
            <person name="Ma J."/>
        </authorList>
    </citation>
    <scope>NUCLEOTIDE SEQUENCE [LARGE SCALE GENOMIC DNA]</scope>
    <source>
        <strain evidence="2">NBRC 3271</strain>
    </source>
</reference>
<proteinExistence type="predicted"/>
<dbReference type="InterPro" id="IPR053716">
    <property type="entry name" value="Flag_assembly_chemotaxis_eff"/>
</dbReference>
<keyword evidence="2" id="KW-1185">Reference proteome</keyword>
<accession>A0ABQ5WKB0</accession>
<dbReference type="EMBL" id="BSNT01000059">
    <property type="protein sequence ID" value="GLQ59875.1"/>
    <property type="molecule type" value="Genomic_DNA"/>
</dbReference>
<dbReference type="RefSeq" id="WP_062502739.1">
    <property type="nucleotide sequence ID" value="NZ_BEWO01000028.1"/>
</dbReference>
<evidence type="ECO:0008006" key="3">
    <source>
        <dbReference type="Google" id="ProtNLM"/>
    </source>
</evidence>
<organism evidence="1 2">
    <name type="scientific">Gluconobacter japonicus</name>
    <dbReference type="NCBI Taxonomy" id="376620"/>
    <lineage>
        <taxon>Bacteria</taxon>
        <taxon>Pseudomonadati</taxon>
        <taxon>Pseudomonadota</taxon>
        <taxon>Alphaproteobacteria</taxon>
        <taxon>Acetobacterales</taxon>
        <taxon>Acetobacteraceae</taxon>
        <taxon>Gluconobacter</taxon>
    </lineage>
</organism>
<protein>
    <recommendedName>
        <fullName evidence="3">Type III secretion protein</fullName>
    </recommendedName>
</protein>
<sequence length="179" mass="20341">MDDPTVGLMTVIPVPMAQKLLRLRELRAAQARKTALLRTQEAHAGWEDVKRSQTVLDSHREHWRAVEAEGTARMNRPLEHGTVSPQALRDRHDHLGALADRAIALQKDVGLRADMARKQDEAAALAWRAHREFDQRCGHAARLLDKARNAERREQEALDEQELEDLALMRHAARDFEGS</sequence>
<dbReference type="Gene3D" id="1.10.287.1700">
    <property type="match status" value="1"/>
</dbReference>
<evidence type="ECO:0000313" key="1">
    <source>
        <dbReference type="EMBL" id="GLQ59875.1"/>
    </source>
</evidence>
<name>A0ABQ5WKB0_GLUJA</name>
<gene>
    <name evidence="1" type="ORF">GCM10010937_16780</name>
</gene>